<dbReference type="Gene3D" id="3.40.630.30">
    <property type="match status" value="1"/>
</dbReference>
<keyword evidence="3" id="KW-1185">Reference proteome</keyword>
<evidence type="ECO:0000313" key="3">
    <source>
        <dbReference type="Proteomes" id="UP000235916"/>
    </source>
</evidence>
<dbReference type="RefSeq" id="WP_102768879.1">
    <property type="nucleotide sequence ID" value="NZ_POSP01000003.1"/>
</dbReference>
<dbReference type="Pfam" id="PF13480">
    <property type="entry name" value="Acetyltransf_6"/>
    <property type="match status" value="1"/>
</dbReference>
<sequence>MKTSEGPALISDEALSQTGTWPTHQLKDQAFCSPRSLRAWAQAFLPGRGWSGPLCHVVSREHGAIQAFVPFAKQKIALFSIHSLAGYYWPFRTLFVGAQKEPGLAAAEALGRELAAHPPGAVLRFGPVSSRDVALHSVLRELSRQGWRALCRETGAVFELDLSQGMEGLKPKFSNSLIKNIEYSRRRLGKTVGELSVERHVMGRSLDILDTLAGIESQSWLAKKGGELKFIGPANQRFWALMGEQPDGHSEAVFWVLRCGGQPVAFSAHLETETAVYIIANSYDEQWKSHSPGSILTFDVLQDAVARGKRLLDWGQGDSGYKQRWGAQEASLLHDVMLFKPGLIGGLLAWVAKKALPTWTVRLDSLA</sequence>
<evidence type="ECO:0000259" key="1">
    <source>
        <dbReference type="Pfam" id="PF13480"/>
    </source>
</evidence>
<dbReference type="SUPFAM" id="SSF55729">
    <property type="entry name" value="Acyl-CoA N-acyltransferases (Nat)"/>
    <property type="match status" value="1"/>
</dbReference>
<organism evidence="2 3">
    <name type="scientific">Kinneretia aquatilis</name>
    <dbReference type="NCBI Taxonomy" id="2070761"/>
    <lineage>
        <taxon>Bacteria</taxon>
        <taxon>Pseudomonadati</taxon>
        <taxon>Pseudomonadota</taxon>
        <taxon>Betaproteobacteria</taxon>
        <taxon>Burkholderiales</taxon>
        <taxon>Sphaerotilaceae</taxon>
        <taxon>Roseateles</taxon>
    </lineage>
</organism>
<protein>
    <recommendedName>
        <fullName evidence="1">BioF2-like acetyltransferase domain-containing protein</fullName>
    </recommendedName>
</protein>
<gene>
    <name evidence="2" type="ORF">C1O66_16460</name>
</gene>
<dbReference type="EMBL" id="POSP01000003">
    <property type="protein sequence ID" value="PND38962.1"/>
    <property type="molecule type" value="Genomic_DNA"/>
</dbReference>
<dbReference type="AlphaFoldDB" id="A0A2N8KZX7"/>
<dbReference type="InterPro" id="IPR038740">
    <property type="entry name" value="BioF2-like_GNAT_dom"/>
</dbReference>
<comment type="caution">
    <text evidence="2">The sequence shown here is derived from an EMBL/GenBank/DDBJ whole genome shotgun (WGS) entry which is preliminary data.</text>
</comment>
<dbReference type="InterPro" id="IPR016181">
    <property type="entry name" value="Acyl_CoA_acyltransferase"/>
</dbReference>
<accession>A0A2N8KZX7</accession>
<dbReference type="OrthoDB" id="4349922at2"/>
<name>A0A2N8KZX7_9BURK</name>
<evidence type="ECO:0000313" key="2">
    <source>
        <dbReference type="EMBL" id="PND38962.1"/>
    </source>
</evidence>
<dbReference type="Proteomes" id="UP000235916">
    <property type="component" value="Unassembled WGS sequence"/>
</dbReference>
<reference evidence="2 3" key="1">
    <citation type="submission" date="2018-01" db="EMBL/GenBank/DDBJ databases">
        <title>Draft genome sequence of Paucibacter aquatile CR182 isolated from freshwater of the Nakdong River.</title>
        <authorList>
            <person name="Choi A."/>
            <person name="Chung E.J."/>
        </authorList>
    </citation>
    <scope>NUCLEOTIDE SEQUENCE [LARGE SCALE GENOMIC DNA]</scope>
    <source>
        <strain evidence="2 3">CR182</strain>
    </source>
</reference>
<feature type="domain" description="BioF2-like acetyltransferase" evidence="1">
    <location>
        <begin position="178"/>
        <end position="323"/>
    </location>
</feature>
<proteinExistence type="predicted"/>